<dbReference type="PANTHER" id="PTHR47035">
    <property type="entry name" value="OS11G0150450 PROTEIN"/>
    <property type="match status" value="1"/>
</dbReference>
<feature type="region of interest" description="Disordered" evidence="2">
    <location>
        <begin position="244"/>
        <end position="263"/>
    </location>
</feature>
<dbReference type="GO" id="GO:0008270">
    <property type="term" value="F:zinc ion binding"/>
    <property type="evidence" value="ECO:0007669"/>
    <property type="project" value="UniProtKB-KW"/>
</dbReference>
<evidence type="ECO:0000259" key="4">
    <source>
        <dbReference type="PROSITE" id="PS50089"/>
    </source>
</evidence>
<accession>A0A9Q1M7N6</accession>
<dbReference type="InterPro" id="IPR013083">
    <property type="entry name" value="Znf_RING/FYVE/PHD"/>
</dbReference>
<dbReference type="InterPro" id="IPR053070">
    <property type="entry name" value="RING-type_E3_ubiquitin-ligase"/>
</dbReference>
<gene>
    <name evidence="5" type="ORF">K7X08_021458</name>
</gene>
<name>A0A9Q1M7N6_9SOLA</name>
<evidence type="ECO:0000313" key="5">
    <source>
        <dbReference type="EMBL" id="KAJ8551443.1"/>
    </source>
</evidence>
<keyword evidence="1" id="KW-0862">Zinc</keyword>
<dbReference type="CDD" id="cd16461">
    <property type="entry name" value="RING-H2_EL5-like"/>
    <property type="match status" value="1"/>
</dbReference>
<dbReference type="PANTHER" id="PTHR47035:SF3">
    <property type="entry name" value="OS11G0150450 PROTEIN"/>
    <property type="match status" value="1"/>
</dbReference>
<dbReference type="EMBL" id="JAJAGQ010000010">
    <property type="protein sequence ID" value="KAJ8551443.1"/>
    <property type="molecule type" value="Genomic_DNA"/>
</dbReference>
<dbReference type="PROSITE" id="PS50089">
    <property type="entry name" value="ZF_RING_2"/>
    <property type="match status" value="1"/>
</dbReference>
<protein>
    <recommendedName>
        <fullName evidence="4">RING-type domain-containing protein</fullName>
    </recommendedName>
</protein>
<feature type="region of interest" description="Disordered" evidence="2">
    <location>
        <begin position="204"/>
        <end position="231"/>
    </location>
</feature>
<sequence length="263" mass="29354">MSREKTWNFSGKFNSWAIGVDSKVAILGKKQVGKMTSSGTNLVMTVIGFAVSTMFIVFVCTRLICARIQLSARRRTFAYASRSDLSILEHGLHGLEPLAVANFPTKKYGDVFFTSAEDAQCIVCLAEYQEKDALRILPICGHSFHATCIDIWFQQHSTCPVCRISLRETPVKKRFMQPLFSSAIRSHYTMDSLNVGSNRCLSAEQRHSPRLHDDSLRTELTTDAQCPPEGGMMVVRGNDVILNEDSHNTKNSENKQVESPSNA</sequence>
<feature type="domain" description="RING-type" evidence="4">
    <location>
        <begin position="121"/>
        <end position="163"/>
    </location>
</feature>
<dbReference type="Proteomes" id="UP001152561">
    <property type="component" value="Unassembled WGS sequence"/>
</dbReference>
<evidence type="ECO:0000313" key="6">
    <source>
        <dbReference type="Proteomes" id="UP001152561"/>
    </source>
</evidence>
<dbReference type="InterPro" id="IPR001841">
    <property type="entry name" value="Znf_RING"/>
</dbReference>
<keyword evidence="3" id="KW-1133">Transmembrane helix</keyword>
<dbReference type="AlphaFoldDB" id="A0A9Q1M7N6"/>
<dbReference type="OrthoDB" id="8062037at2759"/>
<feature type="transmembrane region" description="Helical" evidence="3">
    <location>
        <begin position="42"/>
        <end position="65"/>
    </location>
</feature>
<keyword evidence="6" id="KW-1185">Reference proteome</keyword>
<dbReference type="SUPFAM" id="SSF57850">
    <property type="entry name" value="RING/U-box"/>
    <property type="match status" value="1"/>
</dbReference>
<comment type="caution">
    <text evidence="5">The sequence shown here is derived from an EMBL/GenBank/DDBJ whole genome shotgun (WGS) entry which is preliminary data.</text>
</comment>
<dbReference type="Gene3D" id="3.30.40.10">
    <property type="entry name" value="Zinc/RING finger domain, C3HC4 (zinc finger)"/>
    <property type="match status" value="1"/>
</dbReference>
<feature type="compositionally biased region" description="Basic and acidic residues" evidence="2">
    <location>
        <begin position="244"/>
        <end position="256"/>
    </location>
</feature>
<proteinExistence type="predicted"/>
<keyword evidence="3" id="KW-0812">Transmembrane</keyword>
<reference evidence="6" key="1">
    <citation type="journal article" date="2023" name="Proc. Natl. Acad. Sci. U.S.A.">
        <title>Genomic and structural basis for evolution of tropane alkaloid biosynthesis.</title>
        <authorList>
            <person name="Wanga Y.-J."/>
            <person name="Taina T."/>
            <person name="Yua J.-Y."/>
            <person name="Lia J."/>
            <person name="Xua B."/>
            <person name="Chenc J."/>
            <person name="D'Auriad J.C."/>
            <person name="Huanga J.-P."/>
            <person name="Huanga S.-X."/>
        </authorList>
    </citation>
    <scope>NUCLEOTIDE SEQUENCE [LARGE SCALE GENOMIC DNA]</scope>
    <source>
        <strain evidence="6">cv. KIB-2019</strain>
    </source>
</reference>
<keyword evidence="3" id="KW-0472">Membrane</keyword>
<keyword evidence="1" id="KW-0863">Zinc-finger</keyword>
<evidence type="ECO:0000256" key="2">
    <source>
        <dbReference type="SAM" id="MobiDB-lite"/>
    </source>
</evidence>
<evidence type="ECO:0000256" key="1">
    <source>
        <dbReference type="PROSITE-ProRule" id="PRU00175"/>
    </source>
</evidence>
<dbReference type="SMART" id="SM00184">
    <property type="entry name" value="RING"/>
    <property type="match status" value="1"/>
</dbReference>
<organism evidence="5 6">
    <name type="scientific">Anisodus acutangulus</name>
    <dbReference type="NCBI Taxonomy" id="402998"/>
    <lineage>
        <taxon>Eukaryota</taxon>
        <taxon>Viridiplantae</taxon>
        <taxon>Streptophyta</taxon>
        <taxon>Embryophyta</taxon>
        <taxon>Tracheophyta</taxon>
        <taxon>Spermatophyta</taxon>
        <taxon>Magnoliopsida</taxon>
        <taxon>eudicotyledons</taxon>
        <taxon>Gunneridae</taxon>
        <taxon>Pentapetalae</taxon>
        <taxon>asterids</taxon>
        <taxon>lamiids</taxon>
        <taxon>Solanales</taxon>
        <taxon>Solanaceae</taxon>
        <taxon>Solanoideae</taxon>
        <taxon>Hyoscyameae</taxon>
        <taxon>Anisodus</taxon>
    </lineage>
</organism>
<keyword evidence="1" id="KW-0479">Metal-binding</keyword>
<evidence type="ECO:0000256" key="3">
    <source>
        <dbReference type="SAM" id="Phobius"/>
    </source>
</evidence>
<feature type="compositionally biased region" description="Basic and acidic residues" evidence="2">
    <location>
        <begin position="204"/>
        <end position="217"/>
    </location>
</feature>
<dbReference type="Pfam" id="PF13639">
    <property type="entry name" value="zf-RING_2"/>
    <property type="match status" value="1"/>
</dbReference>